<name>A0ABW9HW04_9ACTN</name>
<dbReference type="Gene3D" id="1.10.439.10">
    <property type="entry name" value="Penicillin Amidohydrolase, domain 1"/>
    <property type="match status" value="1"/>
</dbReference>
<dbReference type="Proteomes" id="UP001631957">
    <property type="component" value="Unassembled WGS sequence"/>
</dbReference>
<organism evidence="4 5">
    <name type="scientific">Streptomyces niveiscabiei</name>
    <dbReference type="NCBI Taxonomy" id="164115"/>
    <lineage>
        <taxon>Bacteria</taxon>
        <taxon>Bacillati</taxon>
        <taxon>Actinomycetota</taxon>
        <taxon>Actinomycetes</taxon>
        <taxon>Kitasatosporales</taxon>
        <taxon>Streptomycetaceae</taxon>
        <taxon>Streptomyces</taxon>
    </lineage>
</organism>
<dbReference type="PIRSF" id="PIRSF001227">
    <property type="entry name" value="Pen_acylase"/>
    <property type="match status" value="1"/>
</dbReference>
<dbReference type="Gene3D" id="2.30.120.10">
    <property type="match status" value="1"/>
</dbReference>
<dbReference type="GO" id="GO:0016787">
    <property type="term" value="F:hydrolase activity"/>
    <property type="evidence" value="ECO:0007669"/>
    <property type="project" value="UniProtKB-KW"/>
</dbReference>
<dbReference type="CDD" id="cd03747">
    <property type="entry name" value="Ntn_PGA_like"/>
    <property type="match status" value="1"/>
</dbReference>
<dbReference type="PANTHER" id="PTHR34218:SF4">
    <property type="entry name" value="ACYL-HOMOSERINE LACTONE ACYLASE QUIP"/>
    <property type="match status" value="1"/>
</dbReference>
<evidence type="ECO:0000256" key="2">
    <source>
        <dbReference type="ARBA" id="ARBA00022801"/>
    </source>
</evidence>
<dbReference type="PANTHER" id="PTHR34218">
    <property type="entry name" value="PEPTIDASE S45 PENICILLIN AMIDASE"/>
    <property type="match status" value="1"/>
</dbReference>
<keyword evidence="5" id="KW-1185">Reference proteome</keyword>
<dbReference type="EMBL" id="JBJVNI010000013">
    <property type="protein sequence ID" value="MFM9611806.1"/>
    <property type="molecule type" value="Genomic_DNA"/>
</dbReference>
<dbReference type="EC" id="3.5.1.-" evidence="4"/>
<dbReference type="Gene3D" id="1.10.1400.10">
    <property type="match status" value="1"/>
</dbReference>
<protein>
    <submittedName>
        <fullName evidence="4">Penicillin acylase family protein</fullName>
        <ecNumber evidence="4">3.5.1.-</ecNumber>
    </submittedName>
</protein>
<evidence type="ECO:0000256" key="3">
    <source>
        <dbReference type="ARBA" id="ARBA00023145"/>
    </source>
</evidence>
<dbReference type="Pfam" id="PF01804">
    <property type="entry name" value="Penicil_amidase"/>
    <property type="match status" value="1"/>
</dbReference>
<keyword evidence="3" id="KW-0865">Zymogen</keyword>
<dbReference type="InterPro" id="IPR002692">
    <property type="entry name" value="S45"/>
</dbReference>
<dbReference type="SUPFAM" id="SSF56235">
    <property type="entry name" value="N-terminal nucleophile aminohydrolases (Ntn hydrolases)"/>
    <property type="match status" value="1"/>
</dbReference>
<evidence type="ECO:0000256" key="1">
    <source>
        <dbReference type="ARBA" id="ARBA00006586"/>
    </source>
</evidence>
<proteinExistence type="inferred from homology"/>
<gene>
    <name evidence="4" type="ORF">ACKI18_24210</name>
</gene>
<comment type="caution">
    <text evidence="4">The sequence shown here is derived from an EMBL/GenBank/DDBJ whole genome shotgun (WGS) entry which is preliminary data.</text>
</comment>
<dbReference type="InterPro" id="IPR043147">
    <property type="entry name" value="Penicillin_amidase_A-knob"/>
</dbReference>
<evidence type="ECO:0000313" key="4">
    <source>
        <dbReference type="EMBL" id="MFM9611806.1"/>
    </source>
</evidence>
<keyword evidence="2 4" id="KW-0378">Hydrolase</keyword>
<dbReference type="Gene3D" id="3.60.20.10">
    <property type="entry name" value="Glutamine Phosphoribosylpyrophosphate, subunit 1, domain 1"/>
    <property type="match status" value="1"/>
</dbReference>
<dbReference type="InterPro" id="IPR023343">
    <property type="entry name" value="Penicillin_amidase_dom1"/>
</dbReference>
<dbReference type="InterPro" id="IPR043146">
    <property type="entry name" value="Penicillin_amidase_N_B-knob"/>
</dbReference>
<dbReference type="InterPro" id="IPR029055">
    <property type="entry name" value="Ntn_hydrolases_N"/>
</dbReference>
<accession>A0ABW9HW04</accession>
<comment type="similarity">
    <text evidence="1">Belongs to the peptidase S45 family.</text>
</comment>
<sequence>MSSEVFRDAWGIPHLRADSFLELAFAQGQNAAVDRGWQIEVGRHRFQGTTAAAFGADALEWDIFARRARLVDTAKRCFDALRPETQAWIEAYVDGVNSGLQEGAIRGAVQFDEVGLRPGRWERWTPLGIWLSTHILFTGFPTKLWRGEVARSLGLENIGLLAAAGTDTAGSNGWLVAGDRTLSGLPILAGDPHRVIEVPGVYQQIRLACPEFDVVGFAVPGVPGTPHFGHTGHAAWSITNAMADCQDLYRERLRRGAQGVEALGPDGWEPAEAQVEIVSVAAGEPVEIEVVETARGPVVVGGPDDAEAVSLRYAPRAGGDAGFDALPALLRATCVADVDAALEYWVDPVNVVQAADTAGAVLHRVAGRVPERAQDNVLRPVPAWERGHEWRGWRSPPRADVDGVSVMANERGVAAPLGVEFAPSYRADRIRALLGEGKSWTADDMAAIHVDTYAGSAAPLLDVLGELTGLEEPALGVRDGLLRWDRRMTADSTEATLFARVRSAAVRRLAAQPELAALAEPAPYPGVFLPWLFLVPRVAAGLDNFLAGKAPFVVDRTALVRAALEEAASGPEPEPWGQIHRFSPWAMLARDKEAVSWPGLAGDSECVLSTTRIADVEGHLVRGPAARYVWDLADRQNSKWIVPLGASGAVGPHHHDQLPLWARGELAPVITDWDRLKKES</sequence>
<reference evidence="4 5" key="1">
    <citation type="submission" date="2024-12" db="EMBL/GenBank/DDBJ databases">
        <title>Forecasting of Potato common scab and diversities of Pathogenic streptomyces spp. in china.</title>
        <authorList>
            <person name="Handique U."/>
            <person name="Wu J."/>
        </authorList>
    </citation>
    <scope>NUCLEOTIDE SEQUENCE [LARGE SCALE GENOMIC DNA]</scope>
    <source>
        <strain evidence="4 5">ZRIMU1530</strain>
    </source>
</reference>
<dbReference type="RefSeq" id="WP_409122445.1">
    <property type="nucleotide sequence ID" value="NZ_JBJVNI010000013.1"/>
</dbReference>
<dbReference type="InterPro" id="IPR014395">
    <property type="entry name" value="Pen/GL7ACA/AHL_acylase"/>
</dbReference>
<evidence type="ECO:0000313" key="5">
    <source>
        <dbReference type="Proteomes" id="UP001631957"/>
    </source>
</evidence>